<dbReference type="Proteomes" id="UP001169242">
    <property type="component" value="Unassembled WGS sequence"/>
</dbReference>
<feature type="transmembrane region" description="Helical" evidence="1">
    <location>
        <begin position="212"/>
        <end position="229"/>
    </location>
</feature>
<evidence type="ECO:0000313" key="4">
    <source>
        <dbReference type="Proteomes" id="UP001169242"/>
    </source>
</evidence>
<organism evidence="3 4">
    <name type="scientific">Holtiella tumoricola</name>
    <dbReference type="NCBI Taxonomy" id="3018743"/>
    <lineage>
        <taxon>Bacteria</taxon>
        <taxon>Bacillati</taxon>
        <taxon>Bacillota</taxon>
        <taxon>Clostridia</taxon>
        <taxon>Lachnospirales</taxon>
        <taxon>Cellulosilyticaceae</taxon>
        <taxon>Holtiella</taxon>
    </lineage>
</organism>
<dbReference type="EMBL" id="JAQIFT010000033">
    <property type="protein sequence ID" value="MDA3731349.1"/>
    <property type="molecule type" value="Genomic_DNA"/>
</dbReference>
<keyword evidence="1" id="KW-0812">Transmembrane</keyword>
<name>A0AA42DLW8_9FIRM</name>
<keyword evidence="4" id="KW-1185">Reference proteome</keyword>
<accession>A0AA42DLW8</accession>
<dbReference type="GO" id="GO:0080120">
    <property type="term" value="P:CAAX-box protein maturation"/>
    <property type="evidence" value="ECO:0007669"/>
    <property type="project" value="UniProtKB-ARBA"/>
</dbReference>
<feature type="transmembrane region" description="Helical" evidence="1">
    <location>
        <begin position="12"/>
        <end position="35"/>
    </location>
</feature>
<sequence>MMIKKRRVLSYIDVVILTFILFGQAIYNSTITYVGLMDETTSVFETTSFSTKDNYYAFITQFVFLFVAFLYLRARKFDFSVWNININLSSFGKGVLLFLLLALCMDGFNSACFSITQLLFPSSVGKILGCFNFSVVIYAILNGFYEEIYFLGICTCVDQKRLKYLIPFSMIVRFSFHTYQGIISALGLGFVLGGLIYFLYSRSKTKNLFPFFVAHTFADILGLGIVYYLF</sequence>
<dbReference type="GO" id="GO:0004175">
    <property type="term" value="F:endopeptidase activity"/>
    <property type="evidence" value="ECO:0007669"/>
    <property type="project" value="UniProtKB-ARBA"/>
</dbReference>
<keyword evidence="1" id="KW-0472">Membrane</keyword>
<dbReference type="RefSeq" id="WP_271011738.1">
    <property type="nucleotide sequence ID" value="NZ_JAQIFT010000033.1"/>
</dbReference>
<gene>
    <name evidence="3" type="ORF">PBV87_07635</name>
</gene>
<keyword evidence="1" id="KW-1133">Transmembrane helix</keyword>
<evidence type="ECO:0000259" key="2">
    <source>
        <dbReference type="Pfam" id="PF02517"/>
    </source>
</evidence>
<evidence type="ECO:0000313" key="3">
    <source>
        <dbReference type="EMBL" id="MDA3731349.1"/>
    </source>
</evidence>
<evidence type="ECO:0000256" key="1">
    <source>
        <dbReference type="SAM" id="Phobius"/>
    </source>
</evidence>
<proteinExistence type="predicted"/>
<reference evidence="3" key="1">
    <citation type="journal article" date="2023" name="Int. J. Syst. Evol. Microbiol.">
        <title>&lt;i&gt;Holtiella tumoricola&lt;/i&gt; gen. nov. sp. nov., isolated from a human clinical sample.</title>
        <authorList>
            <person name="Allen-Vercoe E."/>
            <person name="Daigneault M.C."/>
            <person name="Vancuren S.J."/>
            <person name="Cochrane K."/>
            <person name="O'Neal L.L."/>
            <person name="Sankaranarayanan K."/>
            <person name="Lawson P.A."/>
        </authorList>
    </citation>
    <scope>NUCLEOTIDE SEQUENCE</scope>
    <source>
        <strain evidence="3">CC70A</strain>
    </source>
</reference>
<protein>
    <recommendedName>
        <fullName evidence="2">CAAX prenyl protease 2/Lysostaphin resistance protein A-like domain-containing protein</fullName>
    </recommendedName>
</protein>
<feature type="transmembrane region" description="Helical" evidence="1">
    <location>
        <begin position="55"/>
        <end position="74"/>
    </location>
</feature>
<dbReference type="AlphaFoldDB" id="A0AA42DLW8"/>
<feature type="transmembrane region" description="Helical" evidence="1">
    <location>
        <begin position="178"/>
        <end position="200"/>
    </location>
</feature>
<feature type="domain" description="CAAX prenyl protease 2/Lysostaphin resistance protein A-like" evidence="2">
    <location>
        <begin position="133"/>
        <end position="220"/>
    </location>
</feature>
<comment type="caution">
    <text evidence="3">The sequence shown here is derived from an EMBL/GenBank/DDBJ whole genome shotgun (WGS) entry which is preliminary data.</text>
</comment>
<dbReference type="InterPro" id="IPR003675">
    <property type="entry name" value="Rce1/LyrA-like_dom"/>
</dbReference>
<dbReference type="Pfam" id="PF02517">
    <property type="entry name" value="Rce1-like"/>
    <property type="match status" value="1"/>
</dbReference>